<keyword evidence="2" id="KW-0472">Membrane</keyword>
<feature type="compositionally biased region" description="Polar residues" evidence="1">
    <location>
        <begin position="65"/>
        <end position="79"/>
    </location>
</feature>
<feature type="compositionally biased region" description="Low complexity" evidence="1">
    <location>
        <begin position="93"/>
        <end position="118"/>
    </location>
</feature>
<protein>
    <submittedName>
        <fullName evidence="3">Uncharacterized protein</fullName>
    </submittedName>
</protein>
<dbReference type="Proteomes" id="UP000070457">
    <property type="component" value="Unassembled WGS sequence"/>
</dbReference>
<name>A0A136M0P9_9BACT</name>
<feature type="transmembrane region" description="Helical" evidence="2">
    <location>
        <begin position="34"/>
        <end position="60"/>
    </location>
</feature>
<dbReference type="EMBL" id="JYNZ01000002">
    <property type="protein sequence ID" value="KXK27488.1"/>
    <property type="molecule type" value="Genomic_DNA"/>
</dbReference>
<dbReference type="AlphaFoldDB" id="A0A136M0P9"/>
<sequence length="282" mass="30643">MESIEPTQYQPATGTVAAPVQTTATTHNPGRGKLIFLIGSAFTVGVILTLLILLVLVPLLNGNSNTADNNTTDQVNSGEQLDADDSDGLAGETATPTPTGVTITPVTTRPATTTDTSSSSFVALELTNNTVSTGEDSIYPGGYAAVFSLPVEFTKEFITNNQQVYRFTLVDNGDTALSSIEYSWDKTGSRVNPVSPQCMSDTYKTGNFDYENIMTGEVENLPYAVCGFGDEFGEGYYLAVSLRDNQSLFVWFDPETVENDQYKDMAIKDMELFMSAFDYQQF</sequence>
<comment type="caution">
    <text evidence="3">The sequence shown here is derived from an EMBL/GenBank/DDBJ whole genome shotgun (WGS) entry which is preliminary data.</text>
</comment>
<gene>
    <name evidence="3" type="ORF">TR69_WS6001000366</name>
</gene>
<organism evidence="3 4">
    <name type="scientific">candidate division WS6 bacterium OLB20</name>
    <dbReference type="NCBI Taxonomy" id="1617426"/>
    <lineage>
        <taxon>Bacteria</taxon>
        <taxon>Candidatus Dojkabacteria</taxon>
    </lineage>
</organism>
<accession>A0A136M0P9</accession>
<keyword evidence="2" id="KW-1133">Transmembrane helix</keyword>
<evidence type="ECO:0000256" key="1">
    <source>
        <dbReference type="SAM" id="MobiDB-lite"/>
    </source>
</evidence>
<evidence type="ECO:0000313" key="4">
    <source>
        <dbReference type="Proteomes" id="UP000070457"/>
    </source>
</evidence>
<evidence type="ECO:0000256" key="2">
    <source>
        <dbReference type="SAM" id="Phobius"/>
    </source>
</evidence>
<keyword evidence="2" id="KW-0812">Transmembrane</keyword>
<evidence type="ECO:0000313" key="3">
    <source>
        <dbReference type="EMBL" id="KXK27488.1"/>
    </source>
</evidence>
<reference evidence="3 4" key="1">
    <citation type="submission" date="2015-02" db="EMBL/GenBank/DDBJ databases">
        <title>Improved understanding of the partial-nitritation anammox process through 23 genomes representing the majority of the microbial community.</title>
        <authorList>
            <person name="Speth D.R."/>
            <person name="In T Zandt M."/>
            <person name="Guerrero Cruz S."/>
            <person name="Jetten M.S."/>
            <person name="Dutilh B.E."/>
        </authorList>
    </citation>
    <scope>NUCLEOTIDE SEQUENCE [LARGE SCALE GENOMIC DNA]</scope>
    <source>
        <strain evidence="3">OLB20</strain>
    </source>
</reference>
<feature type="region of interest" description="Disordered" evidence="1">
    <location>
        <begin position="65"/>
        <end position="118"/>
    </location>
</feature>
<proteinExistence type="predicted"/>
<dbReference type="STRING" id="1617426.TR69_WS6001000366"/>